<dbReference type="AlphaFoldDB" id="A0A8H4QI55"/>
<dbReference type="EMBL" id="JAACJL010000057">
    <property type="protein sequence ID" value="KAF4611555.1"/>
    <property type="molecule type" value="Genomic_DNA"/>
</dbReference>
<feature type="compositionally biased region" description="Polar residues" evidence="1">
    <location>
        <begin position="77"/>
        <end position="93"/>
    </location>
</feature>
<evidence type="ECO:0000313" key="2">
    <source>
        <dbReference type="EMBL" id="KAF4611555.1"/>
    </source>
</evidence>
<organism evidence="2 3">
    <name type="scientific">Agrocybe pediades</name>
    <dbReference type="NCBI Taxonomy" id="84607"/>
    <lineage>
        <taxon>Eukaryota</taxon>
        <taxon>Fungi</taxon>
        <taxon>Dikarya</taxon>
        <taxon>Basidiomycota</taxon>
        <taxon>Agaricomycotina</taxon>
        <taxon>Agaricomycetes</taxon>
        <taxon>Agaricomycetidae</taxon>
        <taxon>Agaricales</taxon>
        <taxon>Agaricineae</taxon>
        <taxon>Strophariaceae</taxon>
        <taxon>Agrocybe</taxon>
    </lineage>
</organism>
<sequence>MGLPLHMRLSDYAHDRNISHQDNQSQDPDACPSRASKVKKPRYTKLTMMRPPPWGASSTLNRKRRLHQPFKDPPFQPTQMSGQRTGTSSSSYPNHGVYNHAQQVPQSGRLLREVGYPPYVGGDRSRPKRCLIPCGCGYRIPAFALISNF</sequence>
<keyword evidence="3" id="KW-1185">Reference proteome</keyword>
<accession>A0A8H4QI55</accession>
<evidence type="ECO:0000313" key="3">
    <source>
        <dbReference type="Proteomes" id="UP000521872"/>
    </source>
</evidence>
<name>A0A8H4QI55_9AGAR</name>
<evidence type="ECO:0000256" key="1">
    <source>
        <dbReference type="SAM" id="MobiDB-lite"/>
    </source>
</evidence>
<comment type="caution">
    <text evidence="2">The sequence shown here is derived from an EMBL/GenBank/DDBJ whole genome shotgun (WGS) entry which is preliminary data.</text>
</comment>
<dbReference type="Proteomes" id="UP000521872">
    <property type="component" value="Unassembled WGS sequence"/>
</dbReference>
<gene>
    <name evidence="2" type="ORF">D9613_004499</name>
</gene>
<feature type="region of interest" description="Disordered" evidence="1">
    <location>
        <begin position="1"/>
        <end position="106"/>
    </location>
</feature>
<reference evidence="2 3" key="1">
    <citation type="submission" date="2019-12" db="EMBL/GenBank/DDBJ databases">
        <authorList>
            <person name="Floudas D."/>
            <person name="Bentzer J."/>
            <person name="Ahren D."/>
            <person name="Johansson T."/>
            <person name="Persson P."/>
            <person name="Tunlid A."/>
        </authorList>
    </citation>
    <scope>NUCLEOTIDE SEQUENCE [LARGE SCALE GENOMIC DNA]</scope>
    <source>
        <strain evidence="2 3">CBS 102.39</strain>
    </source>
</reference>
<proteinExistence type="predicted"/>
<feature type="compositionally biased region" description="Basic and acidic residues" evidence="1">
    <location>
        <begin position="8"/>
        <end position="19"/>
    </location>
</feature>
<protein>
    <submittedName>
        <fullName evidence="2">Uncharacterized protein</fullName>
    </submittedName>
</protein>